<dbReference type="AlphaFoldDB" id="A0AAD6MP92"/>
<evidence type="ECO:0000313" key="3">
    <source>
        <dbReference type="Proteomes" id="UP001164929"/>
    </source>
</evidence>
<dbReference type="EMBL" id="JAQIZT010000008">
    <property type="protein sequence ID" value="KAJ6988904.1"/>
    <property type="molecule type" value="Genomic_DNA"/>
</dbReference>
<proteinExistence type="predicted"/>
<dbReference type="Proteomes" id="UP001164929">
    <property type="component" value="Chromosome 8"/>
</dbReference>
<accession>A0AAD6MP92</accession>
<organism evidence="2 3">
    <name type="scientific">Populus alba x Populus x berolinensis</name>
    <dbReference type="NCBI Taxonomy" id="444605"/>
    <lineage>
        <taxon>Eukaryota</taxon>
        <taxon>Viridiplantae</taxon>
        <taxon>Streptophyta</taxon>
        <taxon>Embryophyta</taxon>
        <taxon>Tracheophyta</taxon>
        <taxon>Spermatophyta</taxon>
        <taxon>Magnoliopsida</taxon>
        <taxon>eudicotyledons</taxon>
        <taxon>Gunneridae</taxon>
        <taxon>Pentapetalae</taxon>
        <taxon>rosids</taxon>
        <taxon>fabids</taxon>
        <taxon>Malpighiales</taxon>
        <taxon>Salicaceae</taxon>
        <taxon>Saliceae</taxon>
        <taxon>Populus</taxon>
    </lineage>
</organism>
<keyword evidence="1" id="KW-0472">Membrane</keyword>
<protein>
    <submittedName>
        <fullName evidence="2">Uncharacterized protein</fullName>
    </submittedName>
</protein>
<feature type="transmembrane region" description="Helical" evidence="1">
    <location>
        <begin position="86"/>
        <end position="107"/>
    </location>
</feature>
<keyword evidence="1" id="KW-0812">Transmembrane</keyword>
<evidence type="ECO:0000313" key="2">
    <source>
        <dbReference type="EMBL" id="KAJ6988904.1"/>
    </source>
</evidence>
<keyword evidence="3" id="KW-1185">Reference proteome</keyword>
<evidence type="ECO:0000256" key="1">
    <source>
        <dbReference type="SAM" id="Phobius"/>
    </source>
</evidence>
<sequence length="185" mass="21253">MKSISDELAAVCKPLSLLMSLVQLFFINFQKFRYVPSENRRNGGSPFPLTPPSANFSTIYSPQAWFQTRSIAHHLSYLYPFRSPSIFQISIFNLSLGGYLFLHLFCVSPPDQEKKRGSAANCCTSFYTRLKNHGCCKQNPFFIFHFMNNRTSRNQISKMNPVSSHGSRVYLSFIPVQKSSTYFPY</sequence>
<reference evidence="2" key="1">
    <citation type="journal article" date="2023" name="Mol. Ecol. Resour.">
        <title>Chromosome-level genome assembly of a triploid poplar Populus alba 'Berolinensis'.</title>
        <authorList>
            <person name="Chen S."/>
            <person name="Yu Y."/>
            <person name="Wang X."/>
            <person name="Wang S."/>
            <person name="Zhang T."/>
            <person name="Zhou Y."/>
            <person name="He R."/>
            <person name="Meng N."/>
            <person name="Wang Y."/>
            <person name="Liu W."/>
            <person name="Liu Z."/>
            <person name="Liu J."/>
            <person name="Guo Q."/>
            <person name="Huang H."/>
            <person name="Sederoff R.R."/>
            <person name="Wang G."/>
            <person name="Qu G."/>
            <person name="Chen S."/>
        </authorList>
    </citation>
    <scope>NUCLEOTIDE SEQUENCE</scope>
    <source>
        <strain evidence="2">SC-2020</strain>
    </source>
</reference>
<comment type="caution">
    <text evidence="2">The sequence shown here is derived from an EMBL/GenBank/DDBJ whole genome shotgun (WGS) entry which is preliminary data.</text>
</comment>
<feature type="transmembrane region" description="Helical" evidence="1">
    <location>
        <begin position="7"/>
        <end position="27"/>
    </location>
</feature>
<gene>
    <name evidence="2" type="ORF">NC653_021721</name>
</gene>
<name>A0AAD6MP92_9ROSI</name>
<keyword evidence="1" id="KW-1133">Transmembrane helix</keyword>